<proteinExistence type="inferred from homology"/>
<dbReference type="Gene3D" id="3.30.420.40">
    <property type="match status" value="2"/>
</dbReference>
<dbReference type="Gene3D" id="1.10.10.10">
    <property type="entry name" value="Winged helix-like DNA-binding domain superfamily/Winged helix DNA-binding domain"/>
    <property type="match status" value="1"/>
</dbReference>
<dbReference type="PANTHER" id="PTHR18964">
    <property type="entry name" value="ROK (REPRESSOR, ORF, KINASE) FAMILY"/>
    <property type="match status" value="1"/>
</dbReference>
<dbReference type="Proteomes" id="UP000199707">
    <property type="component" value="Unassembled WGS sequence"/>
</dbReference>
<dbReference type="InterPro" id="IPR036390">
    <property type="entry name" value="WH_DNA-bd_sf"/>
</dbReference>
<keyword evidence="2" id="KW-0808">Transferase</keyword>
<accession>A0A1G4VM15</accession>
<dbReference type="InterPro" id="IPR036388">
    <property type="entry name" value="WH-like_DNA-bd_sf"/>
</dbReference>
<dbReference type="InterPro" id="IPR043129">
    <property type="entry name" value="ATPase_NBD"/>
</dbReference>
<dbReference type="InterPro" id="IPR000600">
    <property type="entry name" value="ROK"/>
</dbReference>
<dbReference type="EMBL" id="FMUB01000002">
    <property type="protein sequence ID" value="SCX08813.1"/>
    <property type="molecule type" value="Genomic_DNA"/>
</dbReference>
<evidence type="ECO:0000313" key="2">
    <source>
        <dbReference type="EMBL" id="SCX08813.1"/>
    </source>
</evidence>
<name>A0A1G4VM15_9MYCO</name>
<dbReference type="RefSeq" id="WP_090354730.1">
    <property type="nucleotide sequence ID" value="NZ_FMUB01000002.1"/>
</dbReference>
<sequence>MVVFDSPQRARARNRRLVLDVVHSRRGVTRAQLGAIIKLSKTSIKEICDDLIAEGLLEEYQSEPSKRQQGRPALSLRISTTHGCVLGIDVGADKVSARTATLDGDVLAAKEVRTRREKPDKDYLLGLVREAVTSVRQSGPEDSSEFHTIVVSTPGVVDPRTQVVSLAPQILDWDGTDLRAAFAECLDVEPERVFVERQTDLSVLAEAVAGAAEGIGTVLYVQLGIGIGGGIIANGSPVTGAVGAAGELGYLPLSFGDDAPAGSGIGAWEWAAGGRAWARHGRAAATEPGGSRLRELAGGNPDEVDAEVVFRGIREGDQASLAVFRCMTHRIAAGIAAAVCVINPECVLIAGGLSKGGEMLLDALRDELDQLVPIMPDVRLAAFGGDGGVTGALYKATERAFDALNPMP</sequence>
<evidence type="ECO:0000313" key="3">
    <source>
        <dbReference type="Proteomes" id="UP000199707"/>
    </source>
</evidence>
<dbReference type="STRING" id="1502745.SAMN02799620_01320"/>
<reference evidence="3" key="1">
    <citation type="submission" date="2016-10" db="EMBL/GenBank/DDBJ databases">
        <authorList>
            <person name="Varghese N."/>
            <person name="Submissions S."/>
        </authorList>
    </citation>
    <scope>NUCLEOTIDE SEQUENCE [LARGE SCALE GENOMIC DNA]</scope>
    <source>
        <strain evidence="3">UNC267MFSha1.1M11</strain>
    </source>
</reference>
<dbReference type="Pfam" id="PF00480">
    <property type="entry name" value="ROK"/>
    <property type="match status" value="1"/>
</dbReference>
<dbReference type="GO" id="GO:0016301">
    <property type="term" value="F:kinase activity"/>
    <property type="evidence" value="ECO:0007669"/>
    <property type="project" value="UniProtKB-KW"/>
</dbReference>
<organism evidence="2 3">
    <name type="scientific">Mycolicibacterium fluoranthenivorans</name>
    <dbReference type="NCBI Taxonomy" id="258505"/>
    <lineage>
        <taxon>Bacteria</taxon>
        <taxon>Bacillati</taxon>
        <taxon>Actinomycetota</taxon>
        <taxon>Actinomycetes</taxon>
        <taxon>Mycobacteriales</taxon>
        <taxon>Mycobacteriaceae</taxon>
        <taxon>Mycolicibacterium</taxon>
    </lineage>
</organism>
<dbReference type="PANTHER" id="PTHR18964:SF149">
    <property type="entry name" value="BIFUNCTIONAL UDP-N-ACETYLGLUCOSAMINE 2-EPIMERASE_N-ACETYLMANNOSAMINE KINASE"/>
    <property type="match status" value="1"/>
</dbReference>
<dbReference type="SUPFAM" id="SSF46785">
    <property type="entry name" value="Winged helix' DNA-binding domain"/>
    <property type="match status" value="1"/>
</dbReference>
<protein>
    <submittedName>
        <fullName evidence="2">Sugar kinase of the NBD/HSP70 family, may contain an N-terminal HTH domain</fullName>
    </submittedName>
</protein>
<dbReference type="SUPFAM" id="SSF53067">
    <property type="entry name" value="Actin-like ATPase domain"/>
    <property type="match status" value="1"/>
</dbReference>
<evidence type="ECO:0000256" key="1">
    <source>
        <dbReference type="ARBA" id="ARBA00006479"/>
    </source>
</evidence>
<gene>
    <name evidence="2" type="ORF">SAMN02799620_01320</name>
</gene>
<comment type="similarity">
    <text evidence="1">Belongs to the ROK (NagC/XylR) family.</text>
</comment>
<dbReference type="AlphaFoldDB" id="A0A1G4VM15"/>
<keyword evidence="2" id="KW-0418">Kinase</keyword>